<dbReference type="EMBL" id="JAUPFM010000021">
    <property type="protein sequence ID" value="KAK2817315.1"/>
    <property type="molecule type" value="Genomic_DNA"/>
</dbReference>
<gene>
    <name evidence="1" type="ORF">Q5P01_025506</name>
</gene>
<dbReference type="Proteomes" id="UP001187415">
    <property type="component" value="Unassembled WGS sequence"/>
</dbReference>
<evidence type="ECO:0000313" key="2">
    <source>
        <dbReference type="Proteomes" id="UP001187415"/>
    </source>
</evidence>
<protein>
    <submittedName>
        <fullName evidence="1">Uncharacterized protein</fullName>
    </submittedName>
</protein>
<name>A0AA88IMI0_CHASR</name>
<dbReference type="AlphaFoldDB" id="A0AA88IMI0"/>
<sequence length="85" mass="9161">MWRKVEQCHPVVQGRAAVGGSTEKHLGSCASVPSTSHFYLPVDCDDIDRHDNSSSGGVLTIHPGVPLRPCKSTVTWTLMGQMDGQ</sequence>
<comment type="caution">
    <text evidence="1">The sequence shown here is derived from an EMBL/GenBank/DDBJ whole genome shotgun (WGS) entry which is preliminary data.</text>
</comment>
<keyword evidence="2" id="KW-1185">Reference proteome</keyword>
<organism evidence="1 2">
    <name type="scientific">Channa striata</name>
    <name type="common">Snakehead murrel</name>
    <name type="synonym">Ophicephalus striatus</name>
    <dbReference type="NCBI Taxonomy" id="64152"/>
    <lineage>
        <taxon>Eukaryota</taxon>
        <taxon>Metazoa</taxon>
        <taxon>Chordata</taxon>
        <taxon>Craniata</taxon>
        <taxon>Vertebrata</taxon>
        <taxon>Euteleostomi</taxon>
        <taxon>Actinopterygii</taxon>
        <taxon>Neopterygii</taxon>
        <taxon>Teleostei</taxon>
        <taxon>Neoteleostei</taxon>
        <taxon>Acanthomorphata</taxon>
        <taxon>Anabantaria</taxon>
        <taxon>Anabantiformes</taxon>
        <taxon>Channoidei</taxon>
        <taxon>Channidae</taxon>
        <taxon>Channa</taxon>
    </lineage>
</organism>
<evidence type="ECO:0000313" key="1">
    <source>
        <dbReference type="EMBL" id="KAK2817315.1"/>
    </source>
</evidence>
<reference evidence="1" key="1">
    <citation type="submission" date="2023-07" db="EMBL/GenBank/DDBJ databases">
        <title>Chromosome-level Genome Assembly of Striped Snakehead (Channa striata).</title>
        <authorList>
            <person name="Liu H."/>
        </authorList>
    </citation>
    <scope>NUCLEOTIDE SEQUENCE</scope>
    <source>
        <strain evidence="1">Gz</strain>
        <tissue evidence="1">Muscle</tissue>
    </source>
</reference>
<accession>A0AA88IMI0</accession>
<proteinExistence type="predicted"/>